<accession>A0ABN0U0J3</accession>
<dbReference type="EMBL" id="BAAAFN010000015">
    <property type="protein sequence ID" value="GAA0234875.1"/>
    <property type="molecule type" value="Genomic_DNA"/>
</dbReference>
<organism evidence="2 3">
    <name type="scientific">Castellaniella daejeonensis</name>
    <dbReference type="NCBI Taxonomy" id="659013"/>
    <lineage>
        <taxon>Bacteria</taxon>
        <taxon>Pseudomonadati</taxon>
        <taxon>Pseudomonadota</taxon>
        <taxon>Betaproteobacteria</taxon>
        <taxon>Burkholderiales</taxon>
        <taxon>Alcaligenaceae</taxon>
        <taxon>Castellaniella</taxon>
    </lineage>
</organism>
<protein>
    <submittedName>
        <fullName evidence="2">Lipoprotein</fullName>
    </submittedName>
</protein>
<feature type="signal peptide" evidence="1">
    <location>
        <begin position="1"/>
        <end position="30"/>
    </location>
</feature>
<sequence length="176" mass="19645">MFSCPRMRPLARSILAAGAGLWLAGCANIAATPPGTPLAQVTAQFGAPTLQCVDRQGRDRVVWSRQPLGQYAWGATVDAQGRVQGVEPILTDEHFQILKQGEWTADQVRCEFGPPAIIDTAGLPNVRQVVWSYRYKQDHVWNSLMYVFMGPQGDRVTKFHPGPDPMFDKELMFPRF</sequence>
<proteinExistence type="predicted"/>
<reference evidence="2 3" key="1">
    <citation type="journal article" date="2019" name="Int. J. Syst. Evol. Microbiol.">
        <title>The Global Catalogue of Microorganisms (GCM) 10K type strain sequencing project: providing services to taxonomists for standard genome sequencing and annotation.</title>
        <authorList>
            <consortium name="The Broad Institute Genomics Platform"/>
            <consortium name="The Broad Institute Genome Sequencing Center for Infectious Disease"/>
            <person name="Wu L."/>
            <person name="Ma J."/>
        </authorList>
    </citation>
    <scope>NUCLEOTIDE SEQUENCE [LARGE SCALE GENOMIC DNA]</scope>
    <source>
        <strain evidence="2 3">JCM 16240</strain>
    </source>
</reference>
<evidence type="ECO:0000313" key="3">
    <source>
        <dbReference type="Proteomes" id="UP001501176"/>
    </source>
</evidence>
<dbReference type="Proteomes" id="UP001501176">
    <property type="component" value="Unassembled WGS sequence"/>
</dbReference>
<dbReference type="PROSITE" id="PS51257">
    <property type="entry name" value="PROKAR_LIPOPROTEIN"/>
    <property type="match status" value="1"/>
</dbReference>
<comment type="caution">
    <text evidence="2">The sequence shown here is derived from an EMBL/GenBank/DDBJ whole genome shotgun (WGS) entry which is preliminary data.</text>
</comment>
<keyword evidence="3" id="KW-1185">Reference proteome</keyword>
<name>A0ABN0U0J3_9BURK</name>
<keyword evidence="1" id="KW-0732">Signal</keyword>
<keyword evidence="2" id="KW-0449">Lipoprotein</keyword>
<evidence type="ECO:0000313" key="2">
    <source>
        <dbReference type="EMBL" id="GAA0234875.1"/>
    </source>
</evidence>
<feature type="chain" id="PRO_5045704417" evidence="1">
    <location>
        <begin position="31"/>
        <end position="176"/>
    </location>
</feature>
<evidence type="ECO:0000256" key="1">
    <source>
        <dbReference type="SAM" id="SignalP"/>
    </source>
</evidence>
<gene>
    <name evidence="2" type="ORF">GCM10009125_24750</name>
</gene>